<evidence type="ECO:0000313" key="1">
    <source>
        <dbReference type="EMBL" id="KIL35770.1"/>
    </source>
</evidence>
<accession>A0ABR5A5C4</accession>
<protein>
    <recommendedName>
        <fullName evidence="3">L-2-amino-thiazoline-4-carboxylic acid hydrolase</fullName>
    </recommendedName>
</protein>
<comment type="caution">
    <text evidence="1">The sequence shown here is derived from an EMBL/GenBank/DDBJ whole genome shotgun (WGS) entry which is preliminary data.</text>
</comment>
<keyword evidence="2" id="KW-1185">Reference proteome</keyword>
<proteinExistence type="predicted"/>
<gene>
    <name evidence="1" type="ORF">SD71_10150</name>
</gene>
<dbReference type="RefSeq" id="WP_041062317.1">
    <property type="nucleotide sequence ID" value="NZ_JXAL01000016.1"/>
</dbReference>
<dbReference type="EMBL" id="JXAL01000016">
    <property type="protein sequence ID" value="KIL35770.1"/>
    <property type="molecule type" value="Genomic_DNA"/>
</dbReference>
<dbReference type="Pfam" id="PF14196">
    <property type="entry name" value="ATC_hydrolase"/>
    <property type="match status" value="1"/>
</dbReference>
<sequence>MEPKEKLEPVSTHAIMAKLFAHVAKAVVDRFGEEGRAAVKEGVRTFGEERGRDIARRAALVGEPNGIENYLPNYDLGRSDLFEYETLIHPKEIEQTFTKCAFAEQWKKDGMEDVGIMYCEMIDPAIARGFNPNFEVIHDQYILKEGTCHFRFQMKDDKEENKEETKKENKQK</sequence>
<reference evidence="1 2" key="1">
    <citation type="submission" date="2014-12" db="EMBL/GenBank/DDBJ databases">
        <title>Draft genome sequence of Cohnella kolymensis strain B-2846.</title>
        <authorList>
            <person name="Karlyshev A.V."/>
            <person name="Kudryashova E.B."/>
        </authorList>
    </citation>
    <scope>NUCLEOTIDE SEQUENCE [LARGE SCALE GENOMIC DNA]</scope>
    <source>
        <strain evidence="1 2">VKM B-2846</strain>
    </source>
</reference>
<evidence type="ECO:0000313" key="2">
    <source>
        <dbReference type="Proteomes" id="UP000054526"/>
    </source>
</evidence>
<organism evidence="1 2">
    <name type="scientific">Cohnella kolymensis</name>
    <dbReference type="NCBI Taxonomy" id="1590652"/>
    <lineage>
        <taxon>Bacteria</taxon>
        <taxon>Bacillati</taxon>
        <taxon>Bacillota</taxon>
        <taxon>Bacilli</taxon>
        <taxon>Bacillales</taxon>
        <taxon>Paenibacillaceae</taxon>
        <taxon>Cohnella</taxon>
    </lineage>
</organism>
<name>A0ABR5A5C4_9BACL</name>
<dbReference type="InterPro" id="IPR026002">
    <property type="entry name" value="ATC_hydrolase-like"/>
</dbReference>
<dbReference type="Proteomes" id="UP000054526">
    <property type="component" value="Unassembled WGS sequence"/>
</dbReference>
<evidence type="ECO:0008006" key="3">
    <source>
        <dbReference type="Google" id="ProtNLM"/>
    </source>
</evidence>